<dbReference type="PROSITE" id="PS51257">
    <property type="entry name" value="PROKAR_LIPOPROTEIN"/>
    <property type="match status" value="1"/>
</dbReference>
<accession>A0A6N9NH04</accession>
<gene>
    <name evidence="1" type="ORF">GQN54_03280</name>
</gene>
<dbReference type="AlphaFoldDB" id="A0A6N9NH04"/>
<proteinExistence type="predicted"/>
<protein>
    <recommendedName>
        <fullName evidence="3">LPP20 lipoprotein</fullName>
    </recommendedName>
</protein>
<name>A0A6N9NH04_9FLAO</name>
<dbReference type="EMBL" id="WWNE01000004">
    <property type="protein sequence ID" value="NBG65122.1"/>
    <property type="molecule type" value="Genomic_DNA"/>
</dbReference>
<sequence length="455" mass="51505">MKKYLFYSLTFFMLIACNNKKKVVEETTLPKPSWISDRPITDMYYIGIGSATMEEGTNFIESAKNNALNDLASEIKVSLESNTVYYQNESNKTFNEDFRSTIKTSIAADLEGYSLIDSWQGQNKYWVYYRLSKAEYFEQVERKRLAAKKAGEEFYRLGIEAAEKGDVILSINHYFDAISAIKNYGPSAIEVLSGGQFVFLDHLIMSALQSLLVDIEIDNSERPAALSYFNGFKTYYPLLIKRKGRMITGLPLESTYFNQYGEITEQYVTNEYGKANVSLAATDIKVPNVSNVVKVNIFAIAKNRVDAEFLNAKLANLVYPRMELIVNVERPKLFVDATEKEFGKRRSGEQLSGILVSELVKEGIQIVDKKEKADLLLELVSDTKFQSKDENFTVVVLNYNINLSEVKSKKSIYSGADGPIKGVNLDEARASVKAYEKAEAEMYRKLVPKLKEAIL</sequence>
<dbReference type="Proteomes" id="UP000470771">
    <property type="component" value="Unassembled WGS sequence"/>
</dbReference>
<dbReference type="Gene3D" id="3.10.28.20">
    <property type="entry name" value="Acetamidase/Formamidase-like domains"/>
    <property type="match status" value="1"/>
</dbReference>
<organism evidence="1 2">
    <name type="scientific">Acidiluteibacter ferrifornacis</name>
    <dbReference type="NCBI Taxonomy" id="2692424"/>
    <lineage>
        <taxon>Bacteria</taxon>
        <taxon>Pseudomonadati</taxon>
        <taxon>Bacteroidota</taxon>
        <taxon>Flavobacteriia</taxon>
        <taxon>Flavobacteriales</taxon>
        <taxon>Cryomorphaceae</taxon>
        <taxon>Acidiluteibacter</taxon>
    </lineage>
</organism>
<comment type="caution">
    <text evidence="1">The sequence shown here is derived from an EMBL/GenBank/DDBJ whole genome shotgun (WGS) entry which is preliminary data.</text>
</comment>
<evidence type="ECO:0000313" key="1">
    <source>
        <dbReference type="EMBL" id="NBG65122.1"/>
    </source>
</evidence>
<reference evidence="1 2" key="1">
    <citation type="submission" date="2019-12" db="EMBL/GenBank/DDBJ databases">
        <authorList>
            <person name="Zhao J."/>
        </authorList>
    </citation>
    <scope>NUCLEOTIDE SEQUENCE [LARGE SCALE GENOMIC DNA]</scope>
    <source>
        <strain evidence="1 2">S-15</strain>
    </source>
</reference>
<dbReference type="RefSeq" id="WP_160631957.1">
    <property type="nucleotide sequence ID" value="NZ_WWNE01000004.1"/>
</dbReference>
<keyword evidence="2" id="KW-1185">Reference proteome</keyword>
<evidence type="ECO:0008006" key="3">
    <source>
        <dbReference type="Google" id="ProtNLM"/>
    </source>
</evidence>
<evidence type="ECO:0000313" key="2">
    <source>
        <dbReference type="Proteomes" id="UP000470771"/>
    </source>
</evidence>